<keyword evidence="4" id="KW-1185">Reference proteome</keyword>
<protein>
    <submittedName>
        <fullName evidence="3">Uncharacterized protein</fullName>
    </submittedName>
</protein>
<dbReference type="Proteomes" id="UP000268350">
    <property type="component" value="Unassembled WGS sequence"/>
</dbReference>
<feature type="chain" id="PRO_5017207001" evidence="2">
    <location>
        <begin position="18"/>
        <end position="327"/>
    </location>
</feature>
<feature type="compositionally biased region" description="Basic and acidic residues" evidence="1">
    <location>
        <begin position="58"/>
        <end position="72"/>
    </location>
</feature>
<feature type="region of interest" description="Disordered" evidence="1">
    <location>
        <begin position="232"/>
        <end position="296"/>
    </location>
</feature>
<evidence type="ECO:0000313" key="3">
    <source>
        <dbReference type="EMBL" id="SPP85956.1"/>
    </source>
</evidence>
<sequence length="327" mass="35816">MFIKLLLLGQLLALCCAQLSLDEAKAAIDASVYSDEQTLDDVHPESSQQYVDQPKASPHYEPHHPPQHEPKLETTTTTAPTVPETTTLPQLMTENEATAAPEEGLQQLDDGLGEQNDASAVAVSTTTPEPEPETTIPTTTTPKLTTAKHEPRPHPYPHPYPYPHHPQSYPYAHGYPGLVFGPRPVHKDSAPKEGDKQTAEEPTAAHPAYPSYPGYPPFRPAYAPYQPPTFHRPGPYPSFGPGPSFGPAPGYGFRHEHPHKDDNEDSSDEKDSIGKDKDKSDEEAEDVALRPPGYGGYPQLYIVPRRPVVYPSPGRGYGSPYGGYGRF</sequence>
<gene>
    <name evidence="3" type="ORF">DGUA_6G004544</name>
</gene>
<evidence type="ECO:0000256" key="1">
    <source>
        <dbReference type="SAM" id="MobiDB-lite"/>
    </source>
</evidence>
<feature type="signal peptide" evidence="2">
    <location>
        <begin position="1"/>
        <end position="17"/>
    </location>
</feature>
<feature type="compositionally biased region" description="Basic and acidic residues" evidence="1">
    <location>
        <begin position="185"/>
        <end position="199"/>
    </location>
</feature>
<feature type="region of interest" description="Disordered" evidence="1">
    <location>
        <begin position="38"/>
        <end position="90"/>
    </location>
</feature>
<evidence type="ECO:0000313" key="4">
    <source>
        <dbReference type="Proteomes" id="UP000268350"/>
    </source>
</evidence>
<reference evidence="4" key="1">
    <citation type="submission" date="2018-01" db="EMBL/GenBank/DDBJ databases">
        <authorList>
            <person name="Alioto T."/>
            <person name="Alioto T."/>
        </authorList>
    </citation>
    <scope>NUCLEOTIDE SEQUENCE [LARGE SCALE GENOMIC DNA]</scope>
</reference>
<feature type="compositionally biased region" description="Low complexity" evidence="1">
    <location>
        <begin position="125"/>
        <end position="145"/>
    </location>
</feature>
<feature type="compositionally biased region" description="Pro residues" evidence="1">
    <location>
        <begin position="154"/>
        <end position="164"/>
    </location>
</feature>
<proteinExistence type="predicted"/>
<organism evidence="3 4">
    <name type="scientific">Drosophila guanche</name>
    <name type="common">Fruit fly</name>
    <dbReference type="NCBI Taxonomy" id="7266"/>
    <lineage>
        <taxon>Eukaryota</taxon>
        <taxon>Metazoa</taxon>
        <taxon>Ecdysozoa</taxon>
        <taxon>Arthropoda</taxon>
        <taxon>Hexapoda</taxon>
        <taxon>Insecta</taxon>
        <taxon>Pterygota</taxon>
        <taxon>Neoptera</taxon>
        <taxon>Endopterygota</taxon>
        <taxon>Diptera</taxon>
        <taxon>Brachycera</taxon>
        <taxon>Muscomorpha</taxon>
        <taxon>Ephydroidea</taxon>
        <taxon>Drosophilidae</taxon>
        <taxon>Drosophila</taxon>
        <taxon>Sophophora</taxon>
    </lineage>
</organism>
<dbReference type="STRING" id="7266.A0A3B0KJM2"/>
<name>A0A3B0KJM2_DROGU</name>
<accession>A0A3B0KJM2</accession>
<dbReference type="AlphaFoldDB" id="A0A3B0KJM2"/>
<feature type="compositionally biased region" description="Basic and acidic residues" evidence="1">
    <location>
        <begin position="253"/>
        <end position="262"/>
    </location>
</feature>
<feature type="region of interest" description="Disordered" evidence="1">
    <location>
        <begin position="117"/>
        <end position="212"/>
    </location>
</feature>
<dbReference type="OMA" id="FHRPGPY"/>
<feature type="compositionally biased region" description="Low complexity" evidence="1">
    <location>
        <begin position="73"/>
        <end position="87"/>
    </location>
</feature>
<feature type="compositionally biased region" description="Pro residues" evidence="1">
    <location>
        <begin position="234"/>
        <end position="246"/>
    </location>
</feature>
<keyword evidence="2" id="KW-0732">Signal</keyword>
<evidence type="ECO:0000256" key="2">
    <source>
        <dbReference type="SAM" id="SignalP"/>
    </source>
</evidence>
<feature type="compositionally biased region" description="Basic and acidic residues" evidence="1">
    <location>
        <begin position="269"/>
        <end position="280"/>
    </location>
</feature>
<dbReference type="EMBL" id="OUUW01000010">
    <property type="protein sequence ID" value="SPP85956.1"/>
    <property type="molecule type" value="Genomic_DNA"/>
</dbReference>
<dbReference type="OrthoDB" id="7873014at2759"/>